<dbReference type="EMBL" id="CAJVPW010006527">
    <property type="protein sequence ID" value="CAG8570146.1"/>
    <property type="molecule type" value="Genomic_DNA"/>
</dbReference>
<sequence length="176" mass="20027">QLPQIPCDHSQENESMSDEQAEVLAVDENDENEDFISRTFVPALPTGFSENDAINNALNQLYECYQQEINSCSEDLIGFAVDSPEENCSDSSDDDNMQETNKNDEDYEENQPSWMSLAEMGPSTSMHFSSDLGLRNIDRDYDWVGDSQRRYPNLENIDNFINEARGNAVNLESKDF</sequence>
<protein>
    <submittedName>
        <fullName evidence="1">9727_t:CDS:1</fullName>
    </submittedName>
</protein>
<organism evidence="1 2">
    <name type="scientific">Cetraspora pellucida</name>
    <dbReference type="NCBI Taxonomy" id="1433469"/>
    <lineage>
        <taxon>Eukaryota</taxon>
        <taxon>Fungi</taxon>
        <taxon>Fungi incertae sedis</taxon>
        <taxon>Mucoromycota</taxon>
        <taxon>Glomeromycotina</taxon>
        <taxon>Glomeromycetes</taxon>
        <taxon>Diversisporales</taxon>
        <taxon>Gigasporaceae</taxon>
        <taxon>Cetraspora</taxon>
    </lineage>
</organism>
<feature type="non-terminal residue" evidence="1">
    <location>
        <position position="1"/>
    </location>
</feature>
<name>A0ACA9M5C5_9GLOM</name>
<accession>A0ACA9M5C5</accession>
<comment type="caution">
    <text evidence="1">The sequence shown here is derived from an EMBL/GenBank/DDBJ whole genome shotgun (WGS) entry which is preliminary data.</text>
</comment>
<proteinExistence type="predicted"/>
<evidence type="ECO:0000313" key="1">
    <source>
        <dbReference type="EMBL" id="CAG8570146.1"/>
    </source>
</evidence>
<evidence type="ECO:0000313" key="2">
    <source>
        <dbReference type="Proteomes" id="UP000789366"/>
    </source>
</evidence>
<dbReference type="Proteomes" id="UP000789366">
    <property type="component" value="Unassembled WGS sequence"/>
</dbReference>
<keyword evidence="2" id="KW-1185">Reference proteome</keyword>
<reference evidence="1" key="1">
    <citation type="submission" date="2021-06" db="EMBL/GenBank/DDBJ databases">
        <authorList>
            <person name="Kallberg Y."/>
            <person name="Tangrot J."/>
            <person name="Rosling A."/>
        </authorList>
    </citation>
    <scope>NUCLEOTIDE SEQUENCE</scope>
    <source>
        <strain evidence="1">28 12/20/2015</strain>
    </source>
</reference>
<gene>
    <name evidence="1" type="ORF">SPELUC_LOCUS5961</name>
</gene>